<evidence type="ECO:0000256" key="5">
    <source>
        <dbReference type="ARBA" id="ARBA00023010"/>
    </source>
</evidence>
<dbReference type="GO" id="GO:0006999">
    <property type="term" value="P:nuclear pore organization"/>
    <property type="evidence" value="ECO:0007669"/>
    <property type="project" value="TreeGrafter"/>
</dbReference>
<comment type="subcellular location">
    <subcellularLocation>
        <location evidence="1">Nucleus</location>
        <location evidence="1">Nuclear pore complex</location>
    </subcellularLocation>
</comment>
<dbReference type="InterPro" id="IPR007846">
    <property type="entry name" value="RRM_NUP35_dom"/>
</dbReference>
<feature type="region of interest" description="Disordered" evidence="9">
    <location>
        <begin position="94"/>
        <end position="118"/>
    </location>
</feature>
<sequence>MPPPSGFSVAGMASTSTATHLNHASPHGQNSNPFGGSTFGGGGGSAYGTGGGGGAGRRTAGGVHGGHAGGGNPFAESLGQQNRAHYQQGYIMGASQSNNAPAGNNARADDGHGHREPPVVATKAKMNHAFSFSRGQGDDFAGMDSMFQSSRQRQALADEDAPPMSSVNDIPTEMHAEGGFQPRASTFAASTFARPRPTPTPTSNRDPSSGSTTPALYIIVFGYPADKYTLTVEYFKSLGDTVAEADPHAEISNCFKIGYRDAADAMRAVRKNGEVLGGSWMVGAKWADPTAAEALLQQPLPGPGMRYATPEPASMNMNGNTSMSMSMAVDTPMGSPSPGGFTPMVGTPIKLAPSSSVFRRGAGGAGAKPAAAPAPAGAPQQVQLPPAPAQGQGSPTKGMLGQVSDMIFGW</sequence>
<dbReference type="InterPro" id="IPR035979">
    <property type="entry name" value="RBD_domain_sf"/>
</dbReference>
<dbReference type="PANTHER" id="PTHR21527:SF6">
    <property type="entry name" value="NUCLEOPORIN NUP35"/>
    <property type="match status" value="1"/>
</dbReference>
<dbReference type="OrthoDB" id="3365060at2759"/>
<comment type="caution">
    <text evidence="11">The sequence shown here is derived from an EMBL/GenBank/DDBJ whole genome shotgun (WGS) entry which is preliminary data.</text>
</comment>
<dbReference type="Gene3D" id="3.30.70.330">
    <property type="match status" value="1"/>
</dbReference>
<evidence type="ECO:0000313" key="11">
    <source>
        <dbReference type="EMBL" id="KAF7299831.1"/>
    </source>
</evidence>
<dbReference type="AlphaFoldDB" id="A0A8H6SJJ7"/>
<evidence type="ECO:0000256" key="2">
    <source>
        <dbReference type="ARBA" id="ARBA00022448"/>
    </source>
</evidence>
<feature type="compositionally biased region" description="Polar residues" evidence="9">
    <location>
        <begin position="19"/>
        <end position="33"/>
    </location>
</feature>
<feature type="compositionally biased region" description="Gly residues" evidence="9">
    <location>
        <begin position="62"/>
        <end position="72"/>
    </location>
</feature>
<dbReference type="Pfam" id="PF05172">
    <property type="entry name" value="RRM_Nup35"/>
    <property type="match status" value="1"/>
</dbReference>
<accession>A0A8H6SJJ7</accession>
<feature type="region of interest" description="Disordered" evidence="9">
    <location>
        <begin position="360"/>
        <end position="404"/>
    </location>
</feature>
<organism evidence="11 12">
    <name type="scientific">Mycena chlorophos</name>
    <name type="common">Agaric fungus</name>
    <name type="synonym">Agaricus chlorophos</name>
    <dbReference type="NCBI Taxonomy" id="658473"/>
    <lineage>
        <taxon>Eukaryota</taxon>
        <taxon>Fungi</taxon>
        <taxon>Dikarya</taxon>
        <taxon>Basidiomycota</taxon>
        <taxon>Agaricomycotina</taxon>
        <taxon>Agaricomycetes</taxon>
        <taxon>Agaricomycetidae</taxon>
        <taxon>Agaricales</taxon>
        <taxon>Marasmiineae</taxon>
        <taxon>Mycenaceae</taxon>
        <taxon>Mycena</taxon>
    </lineage>
</organism>
<keyword evidence="4" id="KW-0653">Protein transport</keyword>
<protein>
    <submittedName>
        <fullName evidence="11">Nucleoporin nup40</fullName>
    </submittedName>
</protein>
<dbReference type="Proteomes" id="UP000613580">
    <property type="component" value="Unassembled WGS sequence"/>
</dbReference>
<feature type="compositionally biased region" description="Gly residues" evidence="9">
    <location>
        <begin position="37"/>
        <end position="56"/>
    </location>
</feature>
<reference evidence="11" key="1">
    <citation type="submission" date="2020-05" db="EMBL/GenBank/DDBJ databases">
        <title>Mycena genomes resolve the evolution of fungal bioluminescence.</title>
        <authorList>
            <person name="Tsai I.J."/>
        </authorList>
    </citation>
    <scope>NUCLEOTIDE SEQUENCE</scope>
    <source>
        <strain evidence="11">110903Hualien_Pintung</strain>
    </source>
</reference>
<evidence type="ECO:0000256" key="1">
    <source>
        <dbReference type="ARBA" id="ARBA00004567"/>
    </source>
</evidence>
<evidence type="ECO:0000256" key="6">
    <source>
        <dbReference type="ARBA" id="ARBA00023132"/>
    </source>
</evidence>
<evidence type="ECO:0000259" key="10">
    <source>
        <dbReference type="PROSITE" id="PS51472"/>
    </source>
</evidence>
<evidence type="ECO:0000256" key="4">
    <source>
        <dbReference type="ARBA" id="ARBA00022927"/>
    </source>
</evidence>
<feature type="compositionally biased region" description="Basic and acidic residues" evidence="9">
    <location>
        <begin position="107"/>
        <end position="117"/>
    </location>
</feature>
<proteinExistence type="predicted"/>
<keyword evidence="12" id="KW-1185">Reference proteome</keyword>
<gene>
    <name evidence="11" type="ORF">HMN09_00989900</name>
</gene>
<evidence type="ECO:0000256" key="8">
    <source>
        <dbReference type="PROSITE-ProRule" id="PRU00804"/>
    </source>
</evidence>
<dbReference type="GO" id="GO:0044613">
    <property type="term" value="C:nuclear pore central transport channel"/>
    <property type="evidence" value="ECO:0007669"/>
    <property type="project" value="TreeGrafter"/>
</dbReference>
<keyword evidence="5" id="KW-0811">Translocation</keyword>
<evidence type="ECO:0000256" key="7">
    <source>
        <dbReference type="ARBA" id="ARBA00023242"/>
    </source>
</evidence>
<evidence type="ECO:0000256" key="9">
    <source>
        <dbReference type="SAM" id="MobiDB-lite"/>
    </source>
</evidence>
<dbReference type="GO" id="GO:0051028">
    <property type="term" value="P:mRNA transport"/>
    <property type="evidence" value="ECO:0007669"/>
    <property type="project" value="UniProtKB-UniRule"/>
</dbReference>
<dbReference type="GO" id="GO:0003676">
    <property type="term" value="F:nucleic acid binding"/>
    <property type="evidence" value="ECO:0007669"/>
    <property type="project" value="InterPro"/>
</dbReference>
<keyword evidence="7 8" id="KW-0539">Nucleus</keyword>
<keyword evidence="6 8" id="KW-0906">Nuclear pore complex</keyword>
<dbReference type="GO" id="GO:0005543">
    <property type="term" value="F:phospholipid binding"/>
    <property type="evidence" value="ECO:0007669"/>
    <property type="project" value="TreeGrafter"/>
</dbReference>
<keyword evidence="3 8" id="KW-0509">mRNA transport</keyword>
<feature type="compositionally biased region" description="Low complexity" evidence="9">
    <location>
        <begin position="367"/>
        <end position="393"/>
    </location>
</feature>
<name>A0A8H6SJJ7_MYCCL</name>
<dbReference type="GO" id="GO:0006607">
    <property type="term" value="P:NLS-bearing protein import into nucleus"/>
    <property type="evidence" value="ECO:0007669"/>
    <property type="project" value="TreeGrafter"/>
</dbReference>
<dbReference type="SUPFAM" id="SSF54928">
    <property type="entry name" value="RNA-binding domain, RBD"/>
    <property type="match status" value="1"/>
</dbReference>
<dbReference type="InterPro" id="IPR012677">
    <property type="entry name" value="Nucleotide-bd_a/b_plait_sf"/>
</dbReference>
<evidence type="ECO:0000256" key="3">
    <source>
        <dbReference type="ARBA" id="ARBA00022816"/>
    </source>
</evidence>
<dbReference type="EMBL" id="JACAZE010000014">
    <property type="protein sequence ID" value="KAF7299831.1"/>
    <property type="molecule type" value="Genomic_DNA"/>
</dbReference>
<feature type="region of interest" description="Disordered" evidence="9">
    <location>
        <begin position="19"/>
        <end position="77"/>
    </location>
</feature>
<dbReference type="PANTHER" id="PTHR21527">
    <property type="entry name" value="NUCLEOPORIN NUP35"/>
    <property type="match status" value="1"/>
</dbReference>
<dbReference type="PROSITE" id="PS51472">
    <property type="entry name" value="RRM_NUP35"/>
    <property type="match status" value="1"/>
</dbReference>
<feature type="domain" description="RRM Nup35-type" evidence="10">
    <location>
        <begin position="212"/>
        <end position="294"/>
    </location>
</feature>
<keyword evidence="2 8" id="KW-0813">Transport</keyword>
<dbReference type="GO" id="GO:0044615">
    <property type="term" value="C:nuclear pore nuclear basket"/>
    <property type="evidence" value="ECO:0007669"/>
    <property type="project" value="TreeGrafter"/>
</dbReference>
<dbReference type="GO" id="GO:0017056">
    <property type="term" value="F:structural constituent of nuclear pore"/>
    <property type="evidence" value="ECO:0007669"/>
    <property type="project" value="TreeGrafter"/>
</dbReference>
<evidence type="ECO:0000313" key="12">
    <source>
        <dbReference type="Proteomes" id="UP000613580"/>
    </source>
</evidence>